<feature type="region of interest" description="Disordered" evidence="6">
    <location>
        <begin position="523"/>
        <end position="649"/>
    </location>
</feature>
<dbReference type="InterPro" id="IPR007146">
    <property type="entry name" value="Sas10/Utp3/C1D"/>
</dbReference>
<sequence length="662" mass="75839">MGKKGRSHQKNEKRNAKTSSQYDDSLLVDDMHDEIDAFHKQRDIIPLDIHDDVEESDGDEELPVFDLKGSDDDDDDEDEDEFDDDDDAGYDLNDDMTRKIIRQRRYLRAKFGEGEDEVLDDDNEDDDDKPIRLGKHFRHGADNRHFELQSSDDEALKEEEELAKQLQRERAKFYTEEDYDLVGLKESSFKEKDSTEPLMLEEDSNKTYKVEDLNALSKDEQMDTLNSSYPELVFWLSELNDAHDQLELKINPLLSKVKDGKIDTEGVSYFELKKVLLLLYCQAITFYLLLKSEGKPVHEHPVMARLEEIKKLLDRMKKLDAKLPVKLDDIVEENHGLKVVLNSGDINASMADSFVENHELPLASHVPLKETKSHEVVKMPKVDSSKDNVNEKRKQKQEHKKDHIGVLSSEMLKIRASLEEKLKQKGFYSSTALKTTSAQNAQKRSRPLNGLDTCDDFDDDNVNADKAATLINGIGSGRIAQLPHLNRKKPRVISGDDDLPKRDEIGERRRKFELRAISSAGLKSEDVDEEIGDPGFSDQEDGASEDSENDLYEQIKQQRAERLAAKAKIYSRNSEVPNLPEPDALDKNGRRPISYEMEKNRGLTRYRKKLTKNPRKKYKEKHKKALKRRSGQVRSVKKPTGPYGGELSGINPFVSRSVRIKS</sequence>
<name>A0AAE1TBT6_9FABA</name>
<keyword evidence="9" id="KW-1185">Reference proteome</keyword>
<reference evidence="8" key="1">
    <citation type="submission" date="2023-10" db="EMBL/GenBank/DDBJ databases">
        <title>Chromosome-level genome of the transformable northern wattle, Acacia crassicarpa.</title>
        <authorList>
            <person name="Massaro I."/>
            <person name="Sinha N.R."/>
            <person name="Poethig S."/>
            <person name="Leichty A.R."/>
        </authorList>
    </citation>
    <scope>NUCLEOTIDE SEQUENCE</scope>
    <source>
        <strain evidence="8">Acra3RX</strain>
        <tissue evidence="8">Leaf</tissue>
    </source>
</reference>
<accession>A0AAE1TBT6</accession>
<evidence type="ECO:0000256" key="3">
    <source>
        <dbReference type="ARBA" id="ARBA00022553"/>
    </source>
</evidence>
<dbReference type="InterPro" id="IPR018972">
    <property type="entry name" value="Sas10_C_dom"/>
</dbReference>
<feature type="compositionally biased region" description="Basic and acidic residues" evidence="6">
    <location>
        <begin position="381"/>
        <end position="392"/>
    </location>
</feature>
<dbReference type="EMBL" id="JAWXYG010000003">
    <property type="protein sequence ID" value="KAK4278270.1"/>
    <property type="molecule type" value="Genomic_DNA"/>
</dbReference>
<organism evidence="8 9">
    <name type="scientific">Acacia crassicarpa</name>
    <name type="common">northern wattle</name>
    <dbReference type="NCBI Taxonomy" id="499986"/>
    <lineage>
        <taxon>Eukaryota</taxon>
        <taxon>Viridiplantae</taxon>
        <taxon>Streptophyta</taxon>
        <taxon>Embryophyta</taxon>
        <taxon>Tracheophyta</taxon>
        <taxon>Spermatophyta</taxon>
        <taxon>Magnoliopsida</taxon>
        <taxon>eudicotyledons</taxon>
        <taxon>Gunneridae</taxon>
        <taxon>Pentapetalae</taxon>
        <taxon>rosids</taxon>
        <taxon>fabids</taxon>
        <taxon>Fabales</taxon>
        <taxon>Fabaceae</taxon>
        <taxon>Caesalpinioideae</taxon>
        <taxon>mimosoid clade</taxon>
        <taxon>Acacieae</taxon>
        <taxon>Acacia</taxon>
    </lineage>
</organism>
<proteinExistence type="inferred from homology"/>
<feature type="region of interest" description="Disordered" evidence="6">
    <location>
        <begin position="1"/>
        <end position="26"/>
    </location>
</feature>
<evidence type="ECO:0000259" key="7">
    <source>
        <dbReference type="Pfam" id="PF09368"/>
    </source>
</evidence>
<dbReference type="Pfam" id="PF04000">
    <property type="entry name" value="Sas10_Utp3"/>
    <property type="match status" value="1"/>
</dbReference>
<feature type="compositionally biased region" description="Acidic residues" evidence="6">
    <location>
        <begin position="51"/>
        <end position="63"/>
    </location>
</feature>
<dbReference type="GO" id="GO:0000462">
    <property type="term" value="P:maturation of SSU-rRNA from tricistronic rRNA transcript (SSU-rRNA, 5.8S rRNA, LSU-rRNA)"/>
    <property type="evidence" value="ECO:0007669"/>
    <property type="project" value="TreeGrafter"/>
</dbReference>
<evidence type="ECO:0000313" key="8">
    <source>
        <dbReference type="EMBL" id="KAK4278270.1"/>
    </source>
</evidence>
<dbReference type="PANTHER" id="PTHR13237:SF8">
    <property type="entry name" value="SOMETHING ABOUT SILENCING PROTEIN 10"/>
    <property type="match status" value="1"/>
</dbReference>
<evidence type="ECO:0000256" key="6">
    <source>
        <dbReference type="SAM" id="MobiDB-lite"/>
    </source>
</evidence>
<feature type="compositionally biased region" description="Basic residues" evidence="6">
    <location>
        <begin position="602"/>
        <end position="637"/>
    </location>
</feature>
<feature type="region of interest" description="Disordered" evidence="6">
    <location>
        <begin position="381"/>
        <end position="402"/>
    </location>
</feature>
<gene>
    <name evidence="8" type="ORF">QN277_016136</name>
</gene>
<comment type="similarity">
    <text evidence="2">Belongs to the SAS10 family.</text>
</comment>
<evidence type="ECO:0000256" key="4">
    <source>
        <dbReference type="ARBA" id="ARBA00023242"/>
    </source>
</evidence>
<feature type="coiled-coil region" evidence="5">
    <location>
        <begin position="148"/>
        <end position="176"/>
    </location>
</feature>
<comment type="caution">
    <text evidence="8">The sequence shown here is derived from an EMBL/GenBank/DDBJ whole genome shotgun (WGS) entry which is preliminary data.</text>
</comment>
<dbReference type="PANTHER" id="PTHR13237">
    <property type="entry name" value="SOMETHING ABOUT SILENCING PROTEIN 10-RELATED"/>
    <property type="match status" value="1"/>
</dbReference>
<feature type="region of interest" description="Disordered" evidence="6">
    <location>
        <begin position="112"/>
        <end position="135"/>
    </location>
</feature>
<dbReference type="Proteomes" id="UP001293593">
    <property type="component" value="Unassembled WGS sequence"/>
</dbReference>
<dbReference type="AlphaFoldDB" id="A0AAE1TBT6"/>
<feature type="compositionally biased region" description="Basic and acidic residues" evidence="6">
    <location>
        <begin position="41"/>
        <end position="50"/>
    </location>
</feature>
<evidence type="ECO:0000256" key="5">
    <source>
        <dbReference type="SAM" id="Coils"/>
    </source>
</evidence>
<feature type="compositionally biased region" description="Acidic residues" evidence="6">
    <location>
        <begin position="71"/>
        <end position="94"/>
    </location>
</feature>
<feature type="compositionally biased region" description="Acidic residues" evidence="6">
    <location>
        <begin position="114"/>
        <end position="128"/>
    </location>
</feature>
<feature type="region of interest" description="Disordered" evidence="6">
    <location>
        <begin position="41"/>
        <end position="94"/>
    </location>
</feature>
<dbReference type="Pfam" id="PF09368">
    <property type="entry name" value="Sas10"/>
    <property type="match status" value="1"/>
</dbReference>
<evidence type="ECO:0000256" key="1">
    <source>
        <dbReference type="ARBA" id="ARBA00004123"/>
    </source>
</evidence>
<feature type="domain" description="Sas10 C-terminal" evidence="7">
    <location>
        <begin position="588"/>
        <end position="660"/>
    </location>
</feature>
<evidence type="ECO:0000256" key="2">
    <source>
        <dbReference type="ARBA" id="ARBA00010979"/>
    </source>
</evidence>
<keyword evidence="4" id="KW-0539">Nucleus</keyword>
<dbReference type="GO" id="GO:0032040">
    <property type="term" value="C:small-subunit processome"/>
    <property type="evidence" value="ECO:0007669"/>
    <property type="project" value="TreeGrafter"/>
</dbReference>
<keyword evidence="3" id="KW-0597">Phosphoprotein</keyword>
<comment type="subcellular location">
    <subcellularLocation>
        <location evidence="1">Nucleus</location>
    </subcellularLocation>
</comment>
<protein>
    <recommendedName>
        <fullName evidence="7">Sas10 C-terminal domain-containing protein</fullName>
    </recommendedName>
</protein>
<evidence type="ECO:0000313" key="9">
    <source>
        <dbReference type="Proteomes" id="UP001293593"/>
    </source>
</evidence>
<feature type="compositionally biased region" description="Acidic residues" evidence="6">
    <location>
        <begin position="526"/>
        <end position="551"/>
    </location>
</feature>
<keyword evidence="5" id="KW-0175">Coiled coil</keyword>